<dbReference type="HOGENOM" id="CLU_1705275_0_0_1"/>
<evidence type="ECO:0000259" key="7">
    <source>
        <dbReference type="PROSITE" id="PS50850"/>
    </source>
</evidence>
<name>A0A084GGT7_PSEDA</name>
<dbReference type="GeneID" id="27718496"/>
<keyword evidence="3 6" id="KW-0812">Transmembrane</keyword>
<reference evidence="8 9" key="1">
    <citation type="journal article" date="2014" name="Genome Announc.">
        <title>Draft genome sequence of the pathogenic fungus Scedosporium apiospermum.</title>
        <authorList>
            <person name="Vandeputte P."/>
            <person name="Ghamrawi S."/>
            <person name="Rechenmann M."/>
            <person name="Iltis A."/>
            <person name="Giraud S."/>
            <person name="Fleury M."/>
            <person name="Thornton C."/>
            <person name="Delhaes L."/>
            <person name="Meyer W."/>
            <person name="Papon N."/>
            <person name="Bouchara J.P."/>
        </authorList>
    </citation>
    <scope>NUCLEOTIDE SEQUENCE [LARGE SCALE GENOMIC DNA]</scope>
    <source>
        <strain evidence="8 9">IHEM 14462</strain>
    </source>
</reference>
<dbReference type="AlphaFoldDB" id="A0A084GGT7"/>
<dbReference type="InterPro" id="IPR005828">
    <property type="entry name" value="MFS_sugar_transport-like"/>
</dbReference>
<keyword evidence="5 6" id="KW-0472">Membrane</keyword>
<dbReference type="SUPFAM" id="SSF103473">
    <property type="entry name" value="MFS general substrate transporter"/>
    <property type="match status" value="1"/>
</dbReference>
<dbReference type="OrthoDB" id="5296287at2759"/>
<evidence type="ECO:0000256" key="5">
    <source>
        <dbReference type="ARBA" id="ARBA00023136"/>
    </source>
</evidence>
<feature type="domain" description="Major facilitator superfamily (MFS) profile" evidence="7">
    <location>
        <begin position="1"/>
        <end position="154"/>
    </location>
</feature>
<protein>
    <recommendedName>
        <fullName evidence="7">Major facilitator superfamily (MFS) profile domain-containing protein</fullName>
    </recommendedName>
</protein>
<dbReference type="PANTHER" id="PTHR48022">
    <property type="entry name" value="PLASTIDIC GLUCOSE TRANSPORTER 4"/>
    <property type="match status" value="1"/>
</dbReference>
<dbReference type="InterPro" id="IPR050360">
    <property type="entry name" value="MFS_Sugar_Transporters"/>
</dbReference>
<dbReference type="Gene3D" id="1.20.1250.20">
    <property type="entry name" value="MFS general substrate transporter like domains"/>
    <property type="match status" value="1"/>
</dbReference>
<dbReference type="GO" id="GO:0005351">
    <property type="term" value="F:carbohydrate:proton symporter activity"/>
    <property type="evidence" value="ECO:0007669"/>
    <property type="project" value="TreeGrafter"/>
</dbReference>
<comment type="subcellular location">
    <subcellularLocation>
        <location evidence="1">Membrane</location>
        <topology evidence="1">Multi-pass membrane protein</topology>
    </subcellularLocation>
</comment>
<evidence type="ECO:0000313" key="8">
    <source>
        <dbReference type="EMBL" id="KEZ46549.1"/>
    </source>
</evidence>
<dbReference type="PROSITE" id="PS00217">
    <property type="entry name" value="SUGAR_TRANSPORT_2"/>
    <property type="match status" value="1"/>
</dbReference>
<evidence type="ECO:0000256" key="6">
    <source>
        <dbReference type="SAM" id="Phobius"/>
    </source>
</evidence>
<dbReference type="InterPro" id="IPR005829">
    <property type="entry name" value="Sugar_transporter_CS"/>
</dbReference>
<dbReference type="InterPro" id="IPR036259">
    <property type="entry name" value="MFS_trans_sf"/>
</dbReference>
<dbReference type="GO" id="GO:0016020">
    <property type="term" value="C:membrane"/>
    <property type="evidence" value="ECO:0007669"/>
    <property type="project" value="UniProtKB-SubCell"/>
</dbReference>
<comment type="similarity">
    <text evidence="2">Belongs to the major facilitator superfamily. Sugar transporter (TC 2.A.1.1) family.</text>
</comment>
<dbReference type="VEuPathDB" id="FungiDB:SAPIO_CDS0344"/>
<comment type="caution">
    <text evidence="8">The sequence shown here is derived from an EMBL/GenBank/DDBJ whole genome shotgun (WGS) entry which is preliminary data.</text>
</comment>
<gene>
    <name evidence="8" type="ORF">SAPIO_CDS0344</name>
</gene>
<dbReference type="PANTHER" id="PTHR48022:SF8">
    <property type="entry name" value="MAJOR FACILITATOR SUPERFAMILY (MFS) PROFILE DOMAIN-CONTAINING PROTEIN-RELATED"/>
    <property type="match status" value="1"/>
</dbReference>
<dbReference type="KEGG" id="sapo:SAPIO_CDS0344"/>
<feature type="transmembrane region" description="Helical" evidence="6">
    <location>
        <begin position="80"/>
        <end position="102"/>
    </location>
</feature>
<evidence type="ECO:0000256" key="2">
    <source>
        <dbReference type="ARBA" id="ARBA00010992"/>
    </source>
</evidence>
<evidence type="ECO:0000256" key="1">
    <source>
        <dbReference type="ARBA" id="ARBA00004141"/>
    </source>
</evidence>
<evidence type="ECO:0000256" key="3">
    <source>
        <dbReference type="ARBA" id="ARBA00022692"/>
    </source>
</evidence>
<sequence length="154" mass="16184">MVNIGSVGGAFLAFLVCDRIGRLWATRQLCLLWILGIAIFMGNNGSLVAVNAGRFIAGLGVGQTTVAAPVYLTEIAPASVRGLATCFFTGAVYMGIVLAYFANSGCALNLSDGYARWNGEFGRGSLPEHALPGPEGKWTIPGDIRGPLKIAYDD</sequence>
<keyword evidence="9" id="KW-1185">Reference proteome</keyword>
<evidence type="ECO:0000256" key="4">
    <source>
        <dbReference type="ARBA" id="ARBA00022989"/>
    </source>
</evidence>
<feature type="transmembrane region" description="Helical" evidence="6">
    <location>
        <begin position="29"/>
        <end position="49"/>
    </location>
</feature>
<dbReference type="PROSITE" id="PS50850">
    <property type="entry name" value="MFS"/>
    <property type="match status" value="1"/>
</dbReference>
<dbReference type="RefSeq" id="XP_016646348.1">
    <property type="nucleotide sequence ID" value="XM_016783148.1"/>
</dbReference>
<dbReference type="Proteomes" id="UP000028545">
    <property type="component" value="Unassembled WGS sequence"/>
</dbReference>
<dbReference type="EMBL" id="JOWA01000022">
    <property type="protein sequence ID" value="KEZ46549.1"/>
    <property type="molecule type" value="Genomic_DNA"/>
</dbReference>
<evidence type="ECO:0000313" key="9">
    <source>
        <dbReference type="Proteomes" id="UP000028545"/>
    </source>
</evidence>
<organism evidence="8 9">
    <name type="scientific">Pseudallescheria apiosperma</name>
    <name type="common">Scedosporium apiospermum</name>
    <dbReference type="NCBI Taxonomy" id="563466"/>
    <lineage>
        <taxon>Eukaryota</taxon>
        <taxon>Fungi</taxon>
        <taxon>Dikarya</taxon>
        <taxon>Ascomycota</taxon>
        <taxon>Pezizomycotina</taxon>
        <taxon>Sordariomycetes</taxon>
        <taxon>Hypocreomycetidae</taxon>
        <taxon>Microascales</taxon>
        <taxon>Microascaceae</taxon>
        <taxon>Scedosporium</taxon>
    </lineage>
</organism>
<proteinExistence type="inferred from homology"/>
<accession>A0A084GGT7</accession>
<dbReference type="Pfam" id="PF00083">
    <property type="entry name" value="Sugar_tr"/>
    <property type="match status" value="1"/>
</dbReference>
<keyword evidence="4 6" id="KW-1133">Transmembrane helix</keyword>
<dbReference type="InterPro" id="IPR020846">
    <property type="entry name" value="MFS_dom"/>
</dbReference>